<feature type="compositionally biased region" description="Pro residues" evidence="1">
    <location>
        <begin position="89"/>
        <end position="100"/>
    </location>
</feature>
<feature type="region of interest" description="Disordered" evidence="1">
    <location>
        <begin position="77"/>
        <end position="232"/>
    </location>
</feature>
<reference evidence="2 3" key="1">
    <citation type="journal article" date="2015" name="Genome Biol. Evol.">
        <title>The genome of winter moth (Operophtera brumata) provides a genomic perspective on sexual dimorphism and phenology.</title>
        <authorList>
            <person name="Derks M.F."/>
            <person name="Smit S."/>
            <person name="Salis L."/>
            <person name="Schijlen E."/>
            <person name="Bossers A."/>
            <person name="Mateman C."/>
            <person name="Pijl A.S."/>
            <person name="de Ridder D."/>
            <person name="Groenen M.A."/>
            <person name="Visser M.E."/>
            <person name="Megens H.J."/>
        </authorList>
    </citation>
    <scope>NUCLEOTIDE SEQUENCE [LARGE SCALE GENOMIC DNA]</scope>
    <source>
        <strain evidence="2">WM2013NL</strain>
        <tissue evidence="2">Head and thorax</tissue>
    </source>
</reference>
<feature type="compositionally biased region" description="Pro residues" evidence="1">
    <location>
        <begin position="23"/>
        <end position="32"/>
    </location>
</feature>
<accession>A0A0L7LLT3</accession>
<feature type="compositionally biased region" description="Low complexity" evidence="1">
    <location>
        <begin position="167"/>
        <end position="187"/>
    </location>
</feature>
<organism evidence="2 3">
    <name type="scientific">Operophtera brumata</name>
    <name type="common">Winter moth</name>
    <name type="synonym">Phalaena brumata</name>
    <dbReference type="NCBI Taxonomy" id="104452"/>
    <lineage>
        <taxon>Eukaryota</taxon>
        <taxon>Metazoa</taxon>
        <taxon>Ecdysozoa</taxon>
        <taxon>Arthropoda</taxon>
        <taxon>Hexapoda</taxon>
        <taxon>Insecta</taxon>
        <taxon>Pterygota</taxon>
        <taxon>Neoptera</taxon>
        <taxon>Endopterygota</taxon>
        <taxon>Lepidoptera</taxon>
        <taxon>Glossata</taxon>
        <taxon>Ditrysia</taxon>
        <taxon>Geometroidea</taxon>
        <taxon>Geometridae</taxon>
        <taxon>Larentiinae</taxon>
        <taxon>Operophtera</taxon>
    </lineage>
</organism>
<feature type="compositionally biased region" description="Acidic residues" evidence="1">
    <location>
        <begin position="139"/>
        <end position="156"/>
    </location>
</feature>
<keyword evidence="3" id="KW-1185">Reference proteome</keyword>
<feature type="compositionally biased region" description="Polar residues" evidence="1">
    <location>
        <begin position="39"/>
        <end position="50"/>
    </location>
</feature>
<feature type="compositionally biased region" description="Pro residues" evidence="1">
    <location>
        <begin position="188"/>
        <end position="204"/>
    </location>
</feature>
<dbReference type="Proteomes" id="UP000037510">
    <property type="component" value="Unassembled WGS sequence"/>
</dbReference>
<comment type="caution">
    <text evidence="2">The sequence shown here is derived from an EMBL/GenBank/DDBJ whole genome shotgun (WGS) entry which is preliminary data.</text>
</comment>
<protein>
    <submittedName>
        <fullName evidence="2">Nervous wreck M</fullName>
    </submittedName>
</protein>
<dbReference type="EMBL" id="JTDY01000635">
    <property type="protein sequence ID" value="KOB76395.1"/>
    <property type="molecule type" value="Genomic_DNA"/>
</dbReference>
<gene>
    <name evidence="2" type="ORF">OBRU01_05824</name>
</gene>
<name>A0A0L7LLT3_OPEBR</name>
<dbReference type="STRING" id="104452.A0A0L7LLT3"/>
<dbReference type="AlphaFoldDB" id="A0A0L7LLT3"/>
<proteinExistence type="predicted"/>
<evidence type="ECO:0000313" key="2">
    <source>
        <dbReference type="EMBL" id="KOB76395.1"/>
    </source>
</evidence>
<sequence length="232" mass="24263">MFILQVAFSIASENNNTKSGAPPSIPPPPPPADIEESLDSQSDSSFNMELSRNHHDQYDMQFAYAHSTTPPVIGAPAVTIIGEEEEVPPPRAAPPKSAPPKKPKVEPQEDSGLGVAQIVITAATPMIEEPEQPFPPPEPEADTEDGKEEADEEDSSLSEQTAVCVRAEAPPASSSTTSEGESVASGPPTAPQTPPAAPQSPPAAPRAGRASIPDELEPAQLARLTDLKESNA</sequence>
<evidence type="ECO:0000313" key="3">
    <source>
        <dbReference type="Proteomes" id="UP000037510"/>
    </source>
</evidence>
<evidence type="ECO:0000256" key="1">
    <source>
        <dbReference type="SAM" id="MobiDB-lite"/>
    </source>
</evidence>
<feature type="region of interest" description="Disordered" evidence="1">
    <location>
        <begin position="14"/>
        <end position="53"/>
    </location>
</feature>